<gene>
    <name evidence="2" type="ORF">US75_C0006G0037</name>
</gene>
<organism evidence="2 3">
    <name type="scientific">Candidatus Woesebacteria bacterium GW2011_GWC1_38_13</name>
    <dbReference type="NCBI Taxonomy" id="1618583"/>
    <lineage>
        <taxon>Bacteria</taxon>
        <taxon>Candidatus Woeseibacteriota</taxon>
    </lineage>
</organism>
<evidence type="ECO:0000259" key="1">
    <source>
        <dbReference type="Pfam" id="PF13473"/>
    </source>
</evidence>
<dbReference type="SUPFAM" id="SSF49503">
    <property type="entry name" value="Cupredoxins"/>
    <property type="match status" value="1"/>
</dbReference>
<feature type="domain" description="EfeO-type cupredoxin-like" evidence="1">
    <location>
        <begin position="2"/>
        <end position="70"/>
    </location>
</feature>
<dbReference type="EMBL" id="LBUE01000006">
    <property type="protein sequence ID" value="KKQ56480.1"/>
    <property type="molecule type" value="Genomic_DNA"/>
</dbReference>
<sequence length="71" mass="7980">VIKLTKGISTTLIIKRTDPNSCLEDFILPDYKISKFLPLNKEVKITLLPGKTGVFGFHCGMNMYHGKIIVE</sequence>
<evidence type="ECO:0000313" key="2">
    <source>
        <dbReference type="EMBL" id="KKQ56480.1"/>
    </source>
</evidence>
<dbReference type="InterPro" id="IPR008972">
    <property type="entry name" value="Cupredoxin"/>
</dbReference>
<evidence type="ECO:0000313" key="3">
    <source>
        <dbReference type="Proteomes" id="UP000034096"/>
    </source>
</evidence>
<name>A0A0G0IZI3_9BACT</name>
<protein>
    <recommendedName>
        <fullName evidence="1">EfeO-type cupredoxin-like domain-containing protein</fullName>
    </recommendedName>
</protein>
<dbReference type="Gene3D" id="2.60.40.420">
    <property type="entry name" value="Cupredoxins - blue copper proteins"/>
    <property type="match status" value="1"/>
</dbReference>
<proteinExistence type="predicted"/>
<comment type="caution">
    <text evidence="2">The sequence shown here is derived from an EMBL/GenBank/DDBJ whole genome shotgun (WGS) entry which is preliminary data.</text>
</comment>
<feature type="non-terminal residue" evidence="2">
    <location>
        <position position="1"/>
    </location>
</feature>
<dbReference type="Pfam" id="PF13473">
    <property type="entry name" value="Cupredoxin_1"/>
    <property type="match status" value="1"/>
</dbReference>
<accession>A0A0G0IZI3</accession>
<dbReference type="InterPro" id="IPR028096">
    <property type="entry name" value="EfeO_Cupredoxin"/>
</dbReference>
<reference evidence="2 3" key="1">
    <citation type="journal article" date="2015" name="Nature">
        <title>rRNA introns, odd ribosomes, and small enigmatic genomes across a large radiation of phyla.</title>
        <authorList>
            <person name="Brown C.T."/>
            <person name="Hug L.A."/>
            <person name="Thomas B.C."/>
            <person name="Sharon I."/>
            <person name="Castelle C.J."/>
            <person name="Singh A."/>
            <person name="Wilkins M.J."/>
            <person name="Williams K.H."/>
            <person name="Banfield J.F."/>
        </authorList>
    </citation>
    <scope>NUCLEOTIDE SEQUENCE [LARGE SCALE GENOMIC DNA]</scope>
</reference>
<dbReference type="Proteomes" id="UP000034096">
    <property type="component" value="Unassembled WGS sequence"/>
</dbReference>
<dbReference type="AlphaFoldDB" id="A0A0G0IZI3"/>